<comment type="similarity">
    <text evidence="8">Belongs to the binding-protein-dependent transport system permease family.</text>
</comment>
<dbReference type="RefSeq" id="WP_344681037.1">
    <property type="nucleotide sequence ID" value="NZ_BAAAUX010000014.1"/>
</dbReference>
<dbReference type="PANTHER" id="PTHR30614:SF0">
    <property type="entry name" value="L-CYSTINE TRANSPORT SYSTEM PERMEASE PROTEIN TCYL"/>
    <property type="match status" value="1"/>
</dbReference>
<evidence type="ECO:0000313" key="10">
    <source>
        <dbReference type="EMBL" id="GAA2797372.1"/>
    </source>
</evidence>
<evidence type="ECO:0000256" key="1">
    <source>
        <dbReference type="ARBA" id="ARBA00004651"/>
    </source>
</evidence>
<evidence type="ECO:0000256" key="6">
    <source>
        <dbReference type="ARBA" id="ARBA00022989"/>
    </source>
</evidence>
<evidence type="ECO:0000256" key="5">
    <source>
        <dbReference type="ARBA" id="ARBA00022970"/>
    </source>
</evidence>
<dbReference type="PROSITE" id="PS50928">
    <property type="entry name" value="ABC_TM1"/>
    <property type="match status" value="1"/>
</dbReference>
<dbReference type="Pfam" id="PF00528">
    <property type="entry name" value="BPD_transp_1"/>
    <property type="match status" value="1"/>
</dbReference>
<dbReference type="CDD" id="cd06261">
    <property type="entry name" value="TM_PBP2"/>
    <property type="match status" value="1"/>
</dbReference>
<dbReference type="InterPro" id="IPR010065">
    <property type="entry name" value="AA_ABC_transptr_permease_3TM"/>
</dbReference>
<keyword evidence="4 8" id="KW-0812">Transmembrane</keyword>
<keyword evidence="7 8" id="KW-0472">Membrane</keyword>
<protein>
    <submittedName>
        <fullName evidence="10">Amino acid ABC transporter permease</fullName>
    </submittedName>
</protein>
<evidence type="ECO:0000256" key="3">
    <source>
        <dbReference type="ARBA" id="ARBA00022475"/>
    </source>
</evidence>
<dbReference type="InterPro" id="IPR035906">
    <property type="entry name" value="MetI-like_sf"/>
</dbReference>
<evidence type="ECO:0000256" key="2">
    <source>
        <dbReference type="ARBA" id="ARBA00022448"/>
    </source>
</evidence>
<sequence length="317" mass="35030">MTTTQEGVRRAPEDDDLDLLTVVPARYPWRWVAGAVTLIVVATVVHGLITNPAWEWSTVAIYVFNVAILESVVLTLTLTFLGIVLGFLLGTVLALMRLSASPLLRGVSWTYVWIFRSVPLILQLLFWYNIAILYNRIELGIPFGPTLLSVSTMSLIPPLGAATLGLTLHQAAYSAEIVRSGLLSIDHGQLEAAAALGIPRRRQLSRIILPQAMRTIIPAAGNEIIGMVKGTSVVYIMALPELFYQVQVIYQRTGRIIPMLVVATIWYVLMTTVLSVGQYYVERHFSKGAARNLAPTPLRRLRGLLADRRRARTGEAS</sequence>
<feature type="transmembrane region" description="Helical" evidence="8">
    <location>
        <begin position="109"/>
        <end position="128"/>
    </location>
</feature>
<dbReference type="PANTHER" id="PTHR30614">
    <property type="entry name" value="MEMBRANE COMPONENT OF AMINO ACID ABC TRANSPORTER"/>
    <property type="match status" value="1"/>
</dbReference>
<accession>A0ABN3VEL8</accession>
<dbReference type="NCBIfam" id="TIGR01726">
    <property type="entry name" value="HEQRo_perm_3TM"/>
    <property type="match status" value="1"/>
</dbReference>
<dbReference type="InterPro" id="IPR000515">
    <property type="entry name" value="MetI-like"/>
</dbReference>
<evidence type="ECO:0000256" key="7">
    <source>
        <dbReference type="ARBA" id="ARBA00023136"/>
    </source>
</evidence>
<feature type="transmembrane region" description="Helical" evidence="8">
    <location>
        <begin position="256"/>
        <end position="281"/>
    </location>
</feature>
<evidence type="ECO:0000259" key="9">
    <source>
        <dbReference type="PROSITE" id="PS50928"/>
    </source>
</evidence>
<feature type="transmembrane region" description="Helical" evidence="8">
    <location>
        <begin position="61"/>
        <end position="89"/>
    </location>
</feature>
<organism evidence="10 11">
    <name type="scientific">Saccharopolyspora taberi</name>
    <dbReference type="NCBI Taxonomy" id="60895"/>
    <lineage>
        <taxon>Bacteria</taxon>
        <taxon>Bacillati</taxon>
        <taxon>Actinomycetota</taxon>
        <taxon>Actinomycetes</taxon>
        <taxon>Pseudonocardiales</taxon>
        <taxon>Pseudonocardiaceae</taxon>
        <taxon>Saccharopolyspora</taxon>
    </lineage>
</organism>
<feature type="transmembrane region" description="Helical" evidence="8">
    <location>
        <begin position="29"/>
        <end position="49"/>
    </location>
</feature>
<keyword evidence="11" id="KW-1185">Reference proteome</keyword>
<keyword evidence="5" id="KW-0029">Amino-acid transport</keyword>
<name>A0ABN3VEL8_9PSEU</name>
<comment type="caution">
    <text evidence="10">The sequence shown here is derived from an EMBL/GenBank/DDBJ whole genome shotgun (WGS) entry which is preliminary data.</text>
</comment>
<dbReference type="InterPro" id="IPR043429">
    <property type="entry name" value="ArtM/GltK/GlnP/TcyL/YhdX-like"/>
</dbReference>
<keyword evidence="3" id="KW-1003">Cell membrane</keyword>
<comment type="subcellular location">
    <subcellularLocation>
        <location evidence="1 8">Cell membrane</location>
        <topology evidence="1 8">Multi-pass membrane protein</topology>
    </subcellularLocation>
</comment>
<feature type="domain" description="ABC transmembrane type-1" evidence="9">
    <location>
        <begin position="68"/>
        <end position="278"/>
    </location>
</feature>
<keyword evidence="2 8" id="KW-0813">Transport</keyword>
<evidence type="ECO:0000256" key="8">
    <source>
        <dbReference type="RuleBase" id="RU363032"/>
    </source>
</evidence>
<dbReference type="Gene3D" id="1.10.3720.10">
    <property type="entry name" value="MetI-like"/>
    <property type="match status" value="1"/>
</dbReference>
<evidence type="ECO:0000313" key="11">
    <source>
        <dbReference type="Proteomes" id="UP001500979"/>
    </source>
</evidence>
<keyword evidence="6 8" id="KW-1133">Transmembrane helix</keyword>
<evidence type="ECO:0000256" key="4">
    <source>
        <dbReference type="ARBA" id="ARBA00022692"/>
    </source>
</evidence>
<gene>
    <name evidence="10" type="ORF">GCM10010470_35690</name>
</gene>
<reference evidence="10 11" key="1">
    <citation type="journal article" date="2019" name="Int. J. Syst. Evol. Microbiol.">
        <title>The Global Catalogue of Microorganisms (GCM) 10K type strain sequencing project: providing services to taxonomists for standard genome sequencing and annotation.</title>
        <authorList>
            <consortium name="The Broad Institute Genomics Platform"/>
            <consortium name="The Broad Institute Genome Sequencing Center for Infectious Disease"/>
            <person name="Wu L."/>
            <person name="Ma J."/>
        </authorList>
    </citation>
    <scope>NUCLEOTIDE SEQUENCE [LARGE SCALE GENOMIC DNA]</scope>
    <source>
        <strain evidence="10 11">JCM 9383</strain>
    </source>
</reference>
<dbReference type="Proteomes" id="UP001500979">
    <property type="component" value="Unassembled WGS sequence"/>
</dbReference>
<proteinExistence type="inferred from homology"/>
<dbReference type="EMBL" id="BAAAUX010000014">
    <property type="protein sequence ID" value="GAA2797372.1"/>
    <property type="molecule type" value="Genomic_DNA"/>
</dbReference>
<dbReference type="SUPFAM" id="SSF161098">
    <property type="entry name" value="MetI-like"/>
    <property type="match status" value="1"/>
</dbReference>